<gene>
    <name evidence="2" type="ORF">TRAPUB_6194</name>
</gene>
<dbReference type="EMBL" id="MNAD01001624">
    <property type="protein sequence ID" value="OJT03230.1"/>
    <property type="molecule type" value="Genomic_DNA"/>
</dbReference>
<dbReference type="AlphaFoldDB" id="A0A1M2V6G9"/>
<dbReference type="Proteomes" id="UP000184267">
    <property type="component" value="Unassembled WGS sequence"/>
</dbReference>
<comment type="caution">
    <text evidence="2">The sequence shown here is derived from an EMBL/GenBank/DDBJ whole genome shotgun (WGS) entry which is preliminary data.</text>
</comment>
<evidence type="ECO:0000313" key="2">
    <source>
        <dbReference type="EMBL" id="OJT03230.1"/>
    </source>
</evidence>
<accession>A0A1M2V6G9</accession>
<evidence type="ECO:0000256" key="1">
    <source>
        <dbReference type="SAM" id="MobiDB-lite"/>
    </source>
</evidence>
<name>A0A1M2V6G9_TRAPU</name>
<keyword evidence="3" id="KW-1185">Reference proteome</keyword>
<evidence type="ECO:0000313" key="3">
    <source>
        <dbReference type="Proteomes" id="UP000184267"/>
    </source>
</evidence>
<organism evidence="2 3">
    <name type="scientific">Trametes pubescens</name>
    <name type="common">White-rot fungus</name>
    <dbReference type="NCBI Taxonomy" id="154538"/>
    <lineage>
        <taxon>Eukaryota</taxon>
        <taxon>Fungi</taxon>
        <taxon>Dikarya</taxon>
        <taxon>Basidiomycota</taxon>
        <taxon>Agaricomycotina</taxon>
        <taxon>Agaricomycetes</taxon>
        <taxon>Polyporales</taxon>
        <taxon>Polyporaceae</taxon>
        <taxon>Trametes</taxon>
    </lineage>
</organism>
<reference evidence="2 3" key="1">
    <citation type="submission" date="2016-10" db="EMBL/GenBank/DDBJ databases">
        <title>Genome sequence of the basidiomycete white-rot fungus Trametes pubescens.</title>
        <authorList>
            <person name="Makela M.R."/>
            <person name="Granchi Z."/>
            <person name="Peng M."/>
            <person name="De Vries R.P."/>
            <person name="Grigoriev I."/>
            <person name="Riley R."/>
            <person name="Hilden K."/>
        </authorList>
    </citation>
    <scope>NUCLEOTIDE SEQUENCE [LARGE SCALE GENOMIC DNA]</scope>
    <source>
        <strain evidence="2 3">FBCC735</strain>
    </source>
</reference>
<feature type="region of interest" description="Disordered" evidence="1">
    <location>
        <begin position="170"/>
        <end position="236"/>
    </location>
</feature>
<feature type="compositionally biased region" description="Basic residues" evidence="1">
    <location>
        <begin position="221"/>
        <end position="230"/>
    </location>
</feature>
<feature type="compositionally biased region" description="Low complexity" evidence="1">
    <location>
        <begin position="7"/>
        <end position="19"/>
    </location>
</feature>
<protein>
    <submittedName>
        <fullName evidence="2">Uncharacterized protein</fullName>
    </submittedName>
</protein>
<sequence length="335" mass="37716">MGRQLYSSPPLTPSSSGDSGFAERLEPIAEEQAPVVENPTSESASSHSSGEIDCEFQLADPRAEALSLAYLDSVRRDGVFATHFDNVLPRHDENLWMLLHQEFFTRHILHELTTAEYYLEREPQEVEVAATDALATTAQYLINARTNLDGIFGNAQNVHLLQRLFHEQVPELGPPPIMPTGRGPLHRRRRRSPSPDTRSVRSRYSSDEENRVPTRPATPHPRNHRGRRPSGPRLPLIERLESLSPDEAEEPTGASSSEFFDAVTSDNFCLHCVVIGHNYDTCPIRQCMHCQETGPEHREADCPYRDGPLLRSRSWSGSPIDRYELLYPDEGDGES</sequence>
<proteinExistence type="predicted"/>
<feature type="region of interest" description="Disordered" evidence="1">
    <location>
        <begin position="1"/>
        <end position="52"/>
    </location>
</feature>